<dbReference type="EMBL" id="CM056777">
    <property type="protein sequence ID" value="KAJ8738050.1"/>
    <property type="molecule type" value="Genomic_DNA"/>
</dbReference>
<organism evidence="1 2">
    <name type="scientific">Mythimna loreyi</name>
    <dbReference type="NCBI Taxonomy" id="667449"/>
    <lineage>
        <taxon>Eukaryota</taxon>
        <taxon>Metazoa</taxon>
        <taxon>Ecdysozoa</taxon>
        <taxon>Arthropoda</taxon>
        <taxon>Hexapoda</taxon>
        <taxon>Insecta</taxon>
        <taxon>Pterygota</taxon>
        <taxon>Neoptera</taxon>
        <taxon>Endopterygota</taxon>
        <taxon>Lepidoptera</taxon>
        <taxon>Glossata</taxon>
        <taxon>Ditrysia</taxon>
        <taxon>Noctuoidea</taxon>
        <taxon>Noctuidae</taxon>
        <taxon>Noctuinae</taxon>
        <taxon>Hadenini</taxon>
        <taxon>Mythimna</taxon>
    </lineage>
</organism>
<reference evidence="1" key="1">
    <citation type="submission" date="2023-03" db="EMBL/GenBank/DDBJ databases">
        <title>Chromosome-level genomes of two armyworms, Mythimna separata and Mythimna loreyi, provide insights into the biosynthesis and reception of sex pheromones.</title>
        <authorList>
            <person name="Zhao H."/>
        </authorList>
    </citation>
    <scope>NUCLEOTIDE SEQUENCE</scope>
    <source>
        <strain evidence="1">BeijingLab</strain>
    </source>
</reference>
<comment type="caution">
    <text evidence="1">The sequence shown here is derived from an EMBL/GenBank/DDBJ whole genome shotgun (WGS) entry which is preliminary data.</text>
</comment>
<name>A0ACC2RD21_9NEOP</name>
<gene>
    <name evidence="1" type="ORF">PYW08_000645</name>
</gene>
<protein>
    <submittedName>
        <fullName evidence="1">Uncharacterized protein</fullName>
    </submittedName>
</protein>
<evidence type="ECO:0000313" key="2">
    <source>
        <dbReference type="Proteomes" id="UP001231649"/>
    </source>
</evidence>
<keyword evidence="2" id="KW-1185">Reference proteome</keyword>
<evidence type="ECO:0000313" key="1">
    <source>
        <dbReference type="EMBL" id="KAJ8738050.1"/>
    </source>
</evidence>
<sequence>MSGPNAGKQKSRRKYNRKGKRTRDVSTQCGKWLQLKLAIEKDEKLRAEVLEDVENIIAVVGYPKPDALTPEDERIRLESRQALSVHHIADLALLVQPLNTCKWIV</sequence>
<proteinExistence type="predicted"/>
<accession>A0ACC2RD21</accession>
<dbReference type="Proteomes" id="UP001231649">
    <property type="component" value="Chromosome 1"/>
</dbReference>